<evidence type="ECO:0000313" key="12">
    <source>
        <dbReference type="EMBL" id="KAG5171773.1"/>
    </source>
</evidence>
<dbReference type="InterPro" id="IPR036188">
    <property type="entry name" value="FAD/NAD-bd_sf"/>
</dbReference>
<comment type="caution">
    <text evidence="12">The sequence shown here is derived from an EMBL/GenBank/DDBJ whole genome shotgun (WGS) entry which is preliminary data.</text>
</comment>
<comment type="catalytic activity">
    <reaction evidence="10">
        <text>L-ornithine + NADH + O2 = N(5)-hydroxy-L-ornithine + NAD(+) + H2O</text>
        <dbReference type="Rhea" id="RHEA:41512"/>
        <dbReference type="ChEBI" id="CHEBI:15377"/>
        <dbReference type="ChEBI" id="CHEBI:15379"/>
        <dbReference type="ChEBI" id="CHEBI:46911"/>
        <dbReference type="ChEBI" id="CHEBI:57540"/>
        <dbReference type="ChEBI" id="CHEBI:57945"/>
        <dbReference type="ChEBI" id="CHEBI:78275"/>
        <dbReference type="EC" id="1.14.13.196"/>
    </reaction>
</comment>
<dbReference type="PANTHER" id="PTHR42802:SF1">
    <property type="entry name" value="L-ORNITHINE N(5)-MONOOXYGENASE"/>
    <property type="match status" value="1"/>
</dbReference>
<dbReference type="GO" id="GO:0006879">
    <property type="term" value="P:intracellular iron ion homeostasis"/>
    <property type="evidence" value="ECO:0007669"/>
    <property type="project" value="TreeGrafter"/>
</dbReference>
<dbReference type="InterPro" id="IPR025700">
    <property type="entry name" value="Lys/Orn_oxygenase"/>
</dbReference>
<dbReference type="Gene3D" id="3.50.50.60">
    <property type="entry name" value="FAD/NAD(P)-binding domain"/>
    <property type="match status" value="1"/>
</dbReference>
<gene>
    <name evidence="12" type="ORF">JR316_003861</name>
</gene>
<dbReference type="SUPFAM" id="SSF51905">
    <property type="entry name" value="FAD/NAD(P)-binding domain"/>
    <property type="match status" value="2"/>
</dbReference>
<evidence type="ECO:0000256" key="3">
    <source>
        <dbReference type="ARBA" id="ARBA00007588"/>
    </source>
</evidence>
<protein>
    <recommendedName>
        <fullName evidence="4">L-ornithine N(5)-monooxygenase [NAD(P)H]</fullName>
        <ecNumber evidence="4">1.14.13.196</ecNumber>
    </recommendedName>
</protein>
<evidence type="ECO:0000256" key="5">
    <source>
        <dbReference type="ARBA" id="ARBA00022630"/>
    </source>
</evidence>
<dbReference type="AlphaFoldDB" id="A0A8H7Y384"/>
<reference evidence="12" key="1">
    <citation type="submission" date="2021-02" db="EMBL/GenBank/DDBJ databases">
        <title>Psilocybe cubensis genome.</title>
        <authorList>
            <person name="Mckernan K.J."/>
            <person name="Crawford S."/>
            <person name="Trippe A."/>
            <person name="Kane L.T."/>
            <person name="Mclaughlin S."/>
        </authorList>
    </citation>
    <scope>NUCLEOTIDE SEQUENCE [LARGE SCALE GENOMIC DNA]</scope>
    <source>
        <strain evidence="12">MGC-MH-2018</strain>
    </source>
</reference>
<comment type="catalytic activity">
    <reaction evidence="9">
        <text>L-ornithine + NADPH + O2 = N(5)-hydroxy-L-ornithine + NADP(+) + H2O</text>
        <dbReference type="Rhea" id="RHEA:41508"/>
        <dbReference type="ChEBI" id="CHEBI:15377"/>
        <dbReference type="ChEBI" id="CHEBI:15379"/>
        <dbReference type="ChEBI" id="CHEBI:46911"/>
        <dbReference type="ChEBI" id="CHEBI:57783"/>
        <dbReference type="ChEBI" id="CHEBI:58349"/>
        <dbReference type="ChEBI" id="CHEBI:78275"/>
        <dbReference type="EC" id="1.14.13.196"/>
    </reaction>
</comment>
<comment type="cofactor">
    <cofactor evidence="1">
        <name>FAD</name>
        <dbReference type="ChEBI" id="CHEBI:57692"/>
    </cofactor>
</comment>
<evidence type="ECO:0000256" key="11">
    <source>
        <dbReference type="SAM" id="MobiDB-lite"/>
    </source>
</evidence>
<dbReference type="PRINTS" id="PR00368">
    <property type="entry name" value="FADPNR"/>
</dbReference>
<dbReference type="Pfam" id="PF13434">
    <property type="entry name" value="Lys_Orn_oxgnase"/>
    <property type="match status" value="1"/>
</dbReference>
<dbReference type="GO" id="GO:0016491">
    <property type="term" value="F:oxidoreductase activity"/>
    <property type="evidence" value="ECO:0007669"/>
    <property type="project" value="UniProtKB-KW"/>
</dbReference>
<keyword evidence="5" id="KW-0285">Flavoprotein</keyword>
<dbReference type="EMBL" id="JAFIQS010000003">
    <property type="protein sequence ID" value="KAG5171773.1"/>
    <property type="molecule type" value="Genomic_DNA"/>
</dbReference>
<evidence type="ECO:0000256" key="10">
    <source>
        <dbReference type="ARBA" id="ARBA00049248"/>
    </source>
</evidence>
<comment type="pathway">
    <text evidence="2">Siderophore biosynthesis.</text>
</comment>
<keyword evidence="8" id="KW-0560">Oxidoreductase</keyword>
<accession>A0A8H7Y384</accession>
<comment type="similarity">
    <text evidence="3">Belongs to the lysine N(6)-hydroxylase/L-ornithine N(5)-oxygenase family.</text>
</comment>
<dbReference type="PANTHER" id="PTHR42802">
    <property type="entry name" value="MONOOXYGENASE"/>
    <property type="match status" value="1"/>
</dbReference>
<dbReference type="EC" id="1.14.13.196" evidence="4"/>
<feature type="compositionally biased region" description="Polar residues" evidence="11">
    <location>
        <begin position="453"/>
        <end position="473"/>
    </location>
</feature>
<keyword evidence="6" id="KW-0274">FAD</keyword>
<evidence type="ECO:0000256" key="6">
    <source>
        <dbReference type="ARBA" id="ARBA00022827"/>
    </source>
</evidence>
<evidence type="ECO:0000256" key="8">
    <source>
        <dbReference type="ARBA" id="ARBA00023002"/>
    </source>
</evidence>
<evidence type="ECO:0000256" key="7">
    <source>
        <dbReference type="ARBA" id="ARBA00022857"/>
    </source>
</evidence>
<evidence type="ECO:0000256" key="9">
    <source>
        <dbReference type="ARBA" id="ARBA00047598"/>
    </source>
</evidence>
<sequence>MPATPSQETVLDLVGLGFGPANIAIAGALTEQWAAEQDGVPFPVKNVLFIEKYTHFRWHPGMLLPDAKMQISFMKDLATLRNPKSPYTFLSYLHSQGRLVSFINRGSTIPSRKEYSDYLSWASSQVQANGVKVLFGHEIIAIDDSPENTIAIRYRNLATGEESVVRAKNIVIAPGGDPKVPSVLAHIANHPHALHSSDYATSISKILETVSGTSRPLRVAVIGSGQSAAEVTMDLRNRLNNIPSTSRHQVDMLIRKGALKPSDDSPFANEIFDPVSTDAHFSTSSRQLREMKLAEYKLTNYGVVNPRTLENLYEIIYGQRLDADITHRLGDQGVRDALINIKPYTFISEIKVEGSSKDAPDAGLLLSSDMKAQVDGTKPVFSIRTQNVIDLTEEEVKYDAIVYATGYERRTWVNLLKHSDIAVHFGLDLLTSEVRLLPAVDIFHSVQPPITMSSQSESGISSPTTTVSAHSSPPTSPEMDTFYSQGSKRSKCQEVFISRNYRLLPTRLVDGKADYFAPGVYLQGCEESTHGLSDTLLSVMGVRAGEVVRDLAHLNYKVRD</sequence>
<proteinExistence type="inferred from homology"/>
<organism evidence="12">
    <name type="scientific">Psilocybe cubensis</name>
    <name type="common">Psychedelic mushroom</name>
    <name type="synonym">Stropharia cubensis</name>
    <dbReference type="NCBI Taxonomy" id="181762"/>
    <lineage>
        <taxon>Eukaryota</taxon>
        <taxon>Fungi</taxon>
        <taxon>Dikarya</taxon>
        <taxon>Basidiomycota</taxon>
        <taxon>Agaricomycotina</taxon>
        <taxon>Agaricomycetes</taxon>
        <taxon>Agaricomycetidae</taxon>
        <taxon>Agaricales</taxon>
        <taxon>Agaricineae</taxon>
        <taxon>Strophariaceae</taxon>
        <taxon>Psilocybe</taxon>
    </lineage>
</organism>
<evidence type="ECO:0000256" key="4">
    <source>
        <dbReference type="ARBA" id="ARBA00012881"/>
    </source>
</evidence>
<evidence type="ECO:0000256" key="2">
    <source>
        <dbReference type="ARBA" id="ARBA00004924"/>
    </source>
</evidence>
<evidence type="ECO:0000256" key="1">
    <source>
        <dbReference type="ARBA" id="ARBA00001974"/>
    </source>
</evidence>
<name>A0A8H7Y384_PSICU</name>
<keyword evidence="7" id="KW-0521">NADP</keyword>
<feature type="region of interest" description="Disordered" evidence="11">
    <location>
        <begin position="453"/>
        <end position="484"/>
    </location>
</feature>